<evidence type="ECO:0000313" key="2">
    <source>
        <dbReference type="Proteomes" id="UP000887563"/>
    </source>
</evidence>
<proteinExistence type="predicted"/>
<feature type="compositionally biased region" description="Basic residues" evidence="1">
    <location>
        <begin position="250"/>
        <end position="261"/>
    </location>
</feature>
<organism evidence="2 3">
    <name type="scientific">Meloidogyne incognita</name>
    <name type="common">Southern root-knot nematode worm</name>
    <name type="synonym">Oxyuris incognita</name>
    <dbReference type="NCBI Taxonomy" id="6306"/>
    <lineage>
        <taxon>Eukaryota</taxon>
        <taxon>Metazoa</taxon>
        <taxon>Ecdysozoa</taxon>
        <taxon>Nematoda</taxon>
        <taxon>Chromadorea</taxon>
        <taxon>Rhabditida</taxon>
        <taxon>Tylenchina</taxon>
        <taxon>Tylenchomorpha</taxon>
        <taxon>Tylenchoidea</taxon>
        <taxon>Meloidogynidae</taxon>
        <taxon>Meloidogyninae</taxon>
        <taxon>Meloidogyne</taxon>
        <taxon>Meloidogyne incognita group</taxon>
    </lineage>
</organism>
<sequence>MLYQMEPGPNQLETMTNVTEVAHEQESWPNTEFQYDHGLSFEQFWDDHVQHEPTYQSAEEYVQGQQRQIQRSKDLSRRLALLNSWKAKDQEKYKYICVSSDGESFECEICCDKNGNKNYKSQTFKKGDIDKHIANVKHRKSIGADVSQQPNFSHLQYGQHAIHSSYAENPPFYDPTFGIPHTQQQNTDYDLEAALAASMEGRNLGGINIREPGSTQLGTMTHDTEVAQGQESGYNPGGRSLQGSGSRPGGRSRKDKGKGKM</sequence>
<evidence type="ECO:0000256" key="1">
    <source>
        <dbReference type="SAM" id="MobiDB-lite"/>
    </source>
</evidence>
<dbReference type="Proteomes" id="UP000887563">
    <property type="component" value="Unplaced"/>
</dbReference>
<dbReference type="AlphaFoldDB" id="A0A914KT45"/>
<dbReference type="WBParaSite" id="Minc3s00081g03895">
    <property type="protein sequence ID" value="Minc3s00081g03895"/>
    <property type="gene ID" value="Minc3s00081g03895"/>
</dbReference>
<feature type="region of interest" description="Disordered" evidence="1">
    <location>
        <begin position="205"/>
        <end position="261"/>
    </location>
</feature>
<reference evidence="3" key="1">
    <citation type="submission" date="2022-11" db="UniProtKB">
        <authorList>
            <consortium name="WormBaseParasite"/>
        </authorList>
    </citation>
    <scope>IDENTIFICATION</scope>
</reference>
<protein>
    <submittedName>
        <fullName evidence="3">Uncharacterized protein</fullName>
    </submittedName>
</protein>
<keyword evidence="2" id="KW-1185">Reference proteome</keyword>
<accession>A0A914KT45</accession>
<evidence type="ECO:0000313" key="3">
    <source>
        <dbReference type="WBParaSite" id="Minc3s00081g03895"/>
    </source>
</evidence>
<name>A0A914KT45_MELIC</name>
<feature type="compositionally biased region" description="Polar residues" evidence="1">
    <location>
        <begin position="213"/>
        <end position="233"/>
    </location>
</feature>